<evidence type="ECO:0000259" key="12">
    <source>
        <dbReference type="Pfam" id="PF19303"/>
    </source>
</evidence>
<evidence type="ECO:0000313" key="14">
    <source>
        <dbReference type="Proteomes" id="UP000235672"/>
    </source>
</evidence>
<dbReference type="CDD" id="cd00814">
    <property type="entry name" value="MetRS_core"/>
    <property type="match status" value="1"/>
</dbReference>
<evidence type="ECO:0000256" key="2">
    <source>
        <dbReference type="ARBA" id="ARBA00012838"/>
    </source>
</evidence>
<evidence type="ECO:0000256" key="4">
    <source>
        <dbReference type="ARBA" id="ARBA00022741"/>
    </source>
</evidence>
<keyword evidence="14" id="KW-1185">Reference proteome</keyword>
<dbReference type="InterPro" id="IPR033911">
    <property type="entry name" value="MetRS_core"/>
</dbReference>
<organism evidence="13 14">
    <name type="scientific">Hyaloscypha hepaticicola</name>
    <dbReference type="NCBI Taxonomy" id="2082293"/>
    <lineage>
        <taxon>Eukaryota</taxon>
        <taxon>Fungi</taxon>
        <taxon>Dikarya</taxon>
        <taxon>Ascomycota</taxon>
        <taxon>Pezizomycotina</taxon>
        <taxon>Leotiomycetes</taxon>
        <taxon>Helotiales</taxon>
        <taxon>Hyaloscyphaceae</taxon>
        <taxon>Hyaloscypha</taxon>
    </lineage>
</organism>
<accession>A0A2J6QIH8</accession>
<reference evidence="13 14" key="1">
    <citation type="submission" date="2016-05" db="EMBL/GenBank/DDBJ databases">
        <title>A degradative enzymes factory behind the ericoid mycorrhizal symbiosis.</title>
        <authorList>
            <consortium name="DOE Joint Genome Institute"/>
            <person name="Martino E."/>
            <person name="Morin E."/>
            <person name="Grelet G."/>
            <person name="Kuo A."/>
            <person name="Kohler A."/>
            <person name="Daghino S."/>
            <person name="Barry K."/>
            <person name="Choi C."/>
            <person name="Cichocki N."/>
            <person name="Clum A."/>
            <person name="Copeland A."/>
            <person name="Hainaut M."/>
            <person name="Haridas S."/>
            <person name="Labutti K."/>
            <person name="Lindquist E."/>
            <person name="Lipzen A."/>
            <person name="Khouja H.-R."/>
            <person name="Murat C."/>
            <person name="Ohm R."/>
            <person name="Olson A."/>
            <person name="Spatafora J."/>
            <person name="Veneault-Fourrey C."/>
            <person name="Henrissat B."/>
            <person name="Grigoriev I."/>
            <person name="Martin F."/>
            <person name="Perotto S."/>
        </authorList>
    </citation>
    <scope>NUCLEOTIDE SEQUENCE [LARGE SCALE GENOMIC DNA]</scope>
    <source>
        <strain evidence="13 14">UAMH 7357</strain>
    </source>
</reference>
<evidence type="ECO:0000256" key="7">
    <source>
        <dbReference type="ARBA" id="ARBA00023146"/>
    </source>
</evidence>
<keyword evidence="3 10" id="KW-0436">Ligase</keyword>
<feature type="domain" description="Methionyl-tRNA synthetase anticodon-binding" evidence="12">
    <location>
        <begin position="446"/>
        <end position="554"/>
    </location>
</feature>
<evidence type="ECO:0000256" key="1">
    <source>
        <dbReference type="ARBA" id="ARBA00005594"/>
    </source>
</evidence>
<keyword evidence="4 10" id="KW-0547">Nucleotide-binding</keyword>
<dbReference type="SUPFAM" id="SSF47323">
    <property type="entry name" value="Anticodon-binding domain of a subclass of class I aminoacyl-tRNA synthetases"/>
    <property type="match status" value="1"/>
</dbReference>
<evidence type="ECO:0000259" key="11">
    <source>
        <dbReference type="Pfam" id="PF09334"/>
    </source>
</evidence>
<dbReference type="EMBL" id="KZ613468">
    <property type="protein sequence ID" value="PMD26067.1"/>
    <property type="molecule type" value="Genomic_DNA"/>
</dbReference>
<dbReference type="InterPro" id="IPR041872">
    <property type="entry name" value="Anticodon_Met"/>
</dbReference>
<dbReference type="Proteomes" id="UP000235672">
    <property type="component" value="Unassembled WGS sequence"/>
</dbReference>
<evidence type="ECO:0000256" key="6">
    <source>
        <dbReference type="ARBA" id="ARBA00022917"/>
    </source>
</evidence>
<dbReference type="Gene3D" id="3.40.50.620">
    <property type="entry name" value="HUPs"/>
    <property type="match status" value="1"/>
</dbReference>
<sequence length="590" mass="67031">MNPRISHVAFRGAWRLRAQASLSNGWVCQSCRINSQLRSNFSTSRIFLEKPYYITTPIFYVNAAPHVGHLYTMVLTDIHKRWQVLRGKKAILCTGTDEHGMKIQRAATQANTPPKEFCDLTAETFKALAKRAGLSNDHFVRTTDVDHIEAVQYFWHMLKEREYIYESKHEGWYCVSDETYYPESAIEKRLDPLIGRTFMASQETGKEVEWTSEANYHFRLSAFKNRLLEFYKDNPGFIVPVSRMNDVVKWVSEGLEDLSISRPVERLTWGIRVPDDETQTIYVWLDALINYITKAGYPWAPGQEHALGWPADVQVIGKDIVRFHCIYWPAFLLALDIDPPKQILTHAHWTLGHQKMAKSTGNVVNPFFAIDRFGVDAMRYYLAHDGGISDDSDYANHFIVERYKKGLQGGLGNLVSRITRPKIWKVCHAVQAAKYGKLGVMSSRTEEQSIMLDELSKKVSAKMEDLNAGAALHAIMDVVYETNKFIQISAPWALAKAINEDVDPKIAAQLRSEINCIIYYCSEATRIVGILMQPYIPAKAAQLLDMLGVDESKRAFDDARIGADYDYGVPKDAVGKDAWDGLFPPLPVDT</sequence>
<evidence type="ECO:0000256" key="5">
    <source>
        <dbReference type="ARBA" id="ARBA00022840"/>
    </source>
</evidence>
<dbReference type="GO" id="GO:0005739">
    <property type="term" value="C:mitochondrion"/>
    <property type="evidence" value="ECO:0007669"/>
    <property type="project" value="UniProtKB-ARBA"/>
</dbReference>
<dbReference type="InterPro" id="IPR023457">
    <property type="entry name" value="Met-tRNA_synth_2"/>
</dbReference>
<dbReference type="GO" id="GO:0005524">
    <property type="term" value="F:ATP binding"/>
    <property type="evidence" value="ECO:0007669"/>
    <property type="project" value="UniProtKB-KW"/>
</dbReference>
<evidence type="ECO:0000256" key="3">
    <source>
        <dbReference type="ARBA" id="ARBA00022598"/>
    </source>
</evidence>
<comment type="similarity">
    <text evidence="1 10">Belongs to the class-I aminoacyl-tRNA synthetase family.</text>
</comment>
<dbReference type="Pfam" id="PF09334">
    <property type="entry name" value="tRNA-synt_1g"/>
    <property type="match status" value="1"/>
</dbReference>
<dbReference type="InterPro" id="IPR014729">
    <property type="entry name" value="Rossmann-like_a/b/a_fold"/>
</dbReference>
<proteinExistence type="inferred from homology"/>
<dbReference type="Pfam" id="PF19303">
    <property type="entry name" value="Anticodon_3"/>
    <property type="match status" value="1"/>
</dbReference>
<keyword evidence="7 10" id="KW-0030">Aminoacyl-tRNA synthetase</keyword>
<dbReference type="Gene3D" id="2.170.220.10">
    <property type="match status" value="1"/>
</dbReference>
<comment type="catalytic activity">
    <reaction evidence="8">
        <text>tRNA(Met) + L-methionine + ATP = L-methionyl-tRNA(Met) + AMP + diphosphate</text>
        <dbReference type="Rhea" id="RHEA:13481"/>
        <dbReference type="Rhea" id="RHEA-COMP:9667"/>
        <dbReference type="Rhea" id="RHEA-COMP:9698"/>
        <dbReference type="ChEBI" id="CHEBI:30616"/>
        <dbReference type="ChEBI" id="CHEBI:33019"/>
        <dbReference type="ChEBI" id="CHEBI:57844"/>
        <dbReference type="ChEBI" id="CHEBI:78442"/>
        <dbReference type="ChEBI" id="CHEBI:78530"/>
        <dbReference type="ChEBI" id="CHEBI:456215"/>
        <dbReference type="EC" id="6.1.1.10"/>
    </reaction>
</comment>
<feature type="domain" description="Methionyl/Leucyl tRNA synthetase" evidence="11">
    <location>
        <begin position="52"/>
        <end position="418"/>
    </location>
</feature>
<dbReference type="FunFam" id="2.170.220.10:FF:000001">
    <property type="entry name" value="methionine--tRNA ligase, mitochondrial"/>
    <property type="match status" value="1"/>
</dbReference>
<dbReference type="InterPro" id="IPR015413">
    <property type="entry name" value="Methionyl/Leucyl_tRNA_Synth"/>
</dbReference>
<dbReference type="PRINTS" id="PR01041">
    <property type="entry name" value="TRNASYNTHMET"/>
</dbReference>
<evidence type="ECO:0000256" key="9">
    <source>
        <dbReference type="ARBA" id="ARBA00068817"/>
    </source>
</evidence>
<protein>
    <recommendedName>
        <fullName evidence="9">Probable methionine--tRNA ligase, mitochondrial</fullName>
        <ecNumber evidence="2">6.1.1.10</ecNumber>
    </recommendedName>
</protein>
<evidence type="ECO:0000256" key="8">
    <source>
        <dbReference type="ARBA" id="ARBA00047364"/>
    </source>
</evidence>
<dbReference type="AlphaFoldDB" id="A0A2J6QIH8"/>
<evidence type="ECO:0000313" key="13">
    <source>
        <dbReference type="EMBL" id="PMD26067.1"/>
    </source>
</evidence>
<dbReference type="PANTHER" id="PTHR43326:SF1">
    <property type="entry name" value="METHIONINE--TRNA LIGASE, MITOCHONDRIAL"/>
    <property type="match status" value="1"/>
</dbReference>
<dbReference type="InterPro" id="IPR014758">
    <property type="entry name" value="Met-tRNA_synth"/>
</dbReference>
<keyword evidence="6 10" id="KW-0648">Protein biosynthesis</keyword>
<dbReference type="EC" id="6.1.1.10" evidence="2"/>
<dbReference type="STRING" id="1745343.A0A2J6QIH8"/>
<dbReference type="NCBIfam" id="TIGR00398">
    <property type="entry name" value="metG"/>
    <property type="match status" value="1"/>
</dbReference>
<dbReference type="PANTHER" id="PTHR43326">
    <property type="entry name" value="METHIONYL-TRNA SYNTHETASE"/>
    <property type="match status" value="1"/>
</dbReference>
<gene>
    <name evidence="13" type="ORF">NA56DRAFT_617858</name>
</gene>
<dbReference type="Gene3D" id="1.10.730.10">
    <property type="entry name" value="Isoleucyl-tRNA Synthetase, Domain 1"/>
    <property type="match status" value="1"/>
</dbReference>
<keyword evidence="5 10" id="KW-0067">ATP-binding</keyword>
<evidence type="ECO:0000256" key="10">
    <source>
        <dbReference type="RuleBase" id="RU363039"/>
    </source>
</evidence>
<dbReference type="InterPro" id="IPR009080">
    <property type="entry name" value="tRNAsynth_Ia_anticodon-bd"/>
</dbReference>
<dbReference type="GO" id="GO:0006431">
    <property type="term" value="P:methionyl-tRNA aminoacylation"/>
    <property type="evidence" value="ECO:0007669"/>
    <property type="project" value="InterPro"/>
</dbReference>
<dbReference type="SUPFAM" id="SSF52374">
    <property type="entry name" value="Nucleotidylyl transferase"/>
    <property type="match status" value="1"/>
</dbReference>
<name>A0A2J6QIH8_9HELO</name>
<dbReference type="GO" id="GO:0004825">
    <property type="term" value="F:methionine-tRNA ligase activity"/>
    <property type="evidence" value="ECO:0007669"/>
    <property type="project" value="UniProtKB-EC"/>
</dbReference>
<dbReference type="OrthoDB" id="24670at2759"/>